<feature type="domain" description="PIN" evidence="1">
    <location>
        <begin position="9"/>
        <end position="115"/>
    </location>
</feature>
<dbReference type="AlphaFoldDB" id="A0A3P3DKP3"/>
<dbReference type="Proteomes" id="UP000282125">
    <property type="component" value="Unassembled WGS sequence"/>
</dbReference>
<comment type="caution">
    <text evidence="2">The sequence shown here is derived from an EMBL/GenBank/DDBJ whole genome shotgun (WGS) entry which is preliminary data.</text>
</comment>
<protein>
    <submittedName>
        <fullName evidence="2">PIN domain-containing protein</fullName>
    </submittedName>
</protein>
<dbReference type="OrthoDB" id="211933at2"/>
<dbReference type="SUPFAM" id="SSF88723">
    <property type="entry name" value="PIN domain-like"/>
    <property type="match status" value="1"/>
</dbReference>
<gene>
    <name evidence="2" type="ORF">EG244_09525</name>
</gene>
<dbReference type="EMBL" id="RRAZ01000012">
    <property type="protein sequence ID" value="RRH74735.1"/>
    <property type="molecule type" value="Genomic_DNA"/>
</dbReference>
<proteinExistence type="predicted"/>
<organism evidence="2 3">
    <name type="scientific">Falsigemmobacter faecalis</name>
    <dbReference type="NCBI Taxonomy" id="2488730"/>
    <lineage>
        <taxon>Bacteria</taxon>
        <taxon>Pseudomonadati</taxon>
        <taxon>Pseudomonadota</taxon>
        <taxon>Alphaproteobacteria</taxon>
        <taxon>Rhodobacterales</taxon>
        <taxon>Paracoccaceae</taxon>
        <taxon>Falsigemmobacter</taxon>
    </lineage>
</organism>
<dbReference type="Pfam" id="PF13470">
    <property type="entry name" value="PIN_3"/>
    <property type="match status" value="1"/>
</dbReference>
<sequence>MSFAHSRPKLLLDACVLFPTILREILIGAAAGGLYQPLWSARILEEWARATRKLGPGAEDQARAEIALLRATWPGAEVSPPPHIAARLVLPDENDLHVFAAAIHAGAEAIITVNAADFPKGVLASEGLDRRDPDGLLWEMASHHPEVMARVLEAVRAKAEAISGEPQALKPLLKRARLGRLSRLMAG</sequence>
<name>A0A3P3DKP3_9RHOB</name>
<evidence type="ECO:0000313" key="2">
    <source>
        <dbReference type="EMBL" id="RRH74735.1"/>
    </source>
</evidence>
<keyword evidence="3" id="KW-1185">Reference proteome</keyword>
<evidence type="ECO:0000313" key="3">
    <source>
        <dbReference type="Proteomes" id="UP000282125"/>
    </source>
</evidence>
<reference evidence="2 3" key="1">
    <citation type="submission" date="2018-11" db="EMBL/GenBank/DDBJ databases">
        <title>Gemmobacter sp. nov., YIM 102744-1 draft genome.</title>
        <authorList>
            <person name="Li G."/>
            <person name="Jiang Y."/>
        </authorList>
    </citation>
    <scope>NUCLEOTIDE SEQUENCE [LARGE SCALE GENOMIC DNA]</scope>
    <source>
        <strain evidence="2 3">YIM 102744-1</strain>
    </source>
</reference>
<dbReference type="NCBIfam" id="NF046100">
    <property type="entry name" value="RSP_2648_fam_PIN"/>
    <property type="match status" value="1"/>
</dbReference>
<evidence type="ECO:0000259" key="1">
    <source>
        <dbReference type="Pfam" id="PF13470"/>
    </source>
</evidence>
<accession>A0A3P3DKP3</accession>
<dbReference type="RefSeq" id="WP_124964782.1">
    <property type="nucleotide sequence ID" value="NZ_RRAZ01000012.1"/>
</dbReference>
<dbReference type="InterPro" id="IPR002716">
    <property type="entry name" value="PIN_dom"/>
</dbReference>
<dbReference type="InterPro" id="IPR029060">
    <property type="entry name" value="PIN-like_dom_sf"/>
</dbReference>